<protein>
    <submittedName>
        <fullName evidence="2">Uncharacterized protein</fullName>
    </submittedName>
</protein>
<dbReference type="AlphaFoldDB" id="A0A1A7BHJ8"/>
<keyword evidence="1" id="KW-0732">Signal</keyword>
<proteinExistence type="predicted"/>
<comment type="caution">
    <text evidence="2">The sequence shown here is derived from an EMBL/GenBank/DDBJ whole genome shotgun (WGS) entry which is preliminary data.</text>
</comment>
<dbReference type="EMBL" id="LZYB01000001">
    <property type="protein sequence ID" value="OBV12028.1"/>
    <property type="molecule type" value="Genomic_DNA"/>
</dbReference>
<sequence>MLVLTGWCIAAVMVSPAAPAAASENREAYLERMRAICEVGCLQPRQLLRTARKLPPGEAPDMAVVIDIGDVAVRGDKYLLLQQSPNLYDMTELDFGMPHLDQSPISDRNNILIEMDERTLFDLLNVPQAPDPADGSDAPIARDDAIIVEGDRTRDFIKPSLAALKAMFRNRRIVVRGTPRLDVLFAGARRDRRYKQVTLMLGHADDLVMLPRYDDEGNPILDGPLEGLGG</sequence>
<evidence type="ECO:0000256" key="1">
    <source>
        <dbReference type="SAM" id="SignalP"/>
    </source>
</evidence>
<organism evidence="2 3">
    <name type="scientific">Erythrobacter dokdonensis DSW-74</name>
    <dbReference type="NCBI Taxonomy" id="1300349"/>
    <lineage>
        <taxon>Bacteria</taxon>
        <taxon>Pseudomonadati</taxon>
        <taxon>Pseudomonadota</taxon>
        <taxon>Alphaproteobacteria</taxon>
        <taxon>Sphingomonadales</taxon>
        <taxon>Erythrobacteraceae</taxon>
        <taxon>Erythrobacter/Porphyrobacter group</taxon>
        <taxon>Erythrobacter</taxon>
    </lineage>
</organism>
<name>A0A1A7BHJ8_9SPHN</name>
<keyword evidence="3" id="KW-1185">Reference proteome</keyword>
<dbReference type="Proteomes" id="UP000092484">
    <property type="component" value="Unassembled WGS sequence"/>
</dbReference>
<gene>
    <name evidence="2" type="ORF">I603_0159</name>
</gene>
<evidence type="ECO:0000313" key="2">
    <source>
        <dbReference type="EMBL" id="OBV12028.1"/>
    </source>
</evidence>
<accession>A0A1A7BHJ8</accession>
<feature type="signal peptide" evidence="1">
    <location>
        <begin position="1"/>
        <end position="20"/>
    </location>
</feature>
<feature type="chain" id="PRO_5008354976" evidence="1">
    <location>
        <begin position="21"/>
        <end position="230"/>
    </location>
</feature>
<reference evidence="2 3" key="1">
    <citation type="submission" date="2016-06" db="EMBL/GenBank/DDBJ databases">
        <title>Genome sequence of Porphyrobacter dokdonensis DSW-74.</title>
        <authorList>
            <person name="Kim J.F."/>
            <person name="Song J.Y."/>
        </authorList>
    </citation>
    <scope>NUCLEOTIDE SEQUENCE [LARGE SCALE GENOMIC DNA]</scope>
    <source>
        <strain evidence="2 3">DSW-74</strain>
    </source>
</reference>
<evidence type="ECO:0000313" key="3">
    <source>
        <dbReference type="Proteomes" id="UP000092484"/>
    </source>
</evidence>